<dbReference type="Proteomes" id="UP000000466">
    <property type="component" value="Chromosome"/>
</dbReference>
<dbReference type="STRING" id="1117647.M5M_16280"/>
<comment type="subcellular location">
    <subcellularLocation>
        <location evidence="1">Cytoplasm</location>
    </subcellularLocation>
</comment>
<evidence type="ECO:0000256" key="4">
    <source>
        <dbReference type="ARBA" id="ARBA00037131"/>
    </source>
</evidence>
<dbReference type="Gene3D" id="3.40.50.12370">
    <property type="match status" value="1"/>
</dbReference>
<gene>
    <name evidence="6" type="ordered locus">M5M_16280</name>
</gene>
<evidence type="ECO:0000256" key="3">
    <source>
        <dbReference type="ARBA" id="ARBA00022490"/>
    </source>
</evidence>
<dbReference type="Pfam" id="PF00582">
    <property type="entry name" value="Usp"/>
    <property type="match status" value="2"/>
</dbReference>
<keyword evidence="3" id="KW-0963">Cytoplasm</keyword>
<reference evidence="6 7" key="1">
    <citation type="journal article" date="2013" name="Genome Announc.">
        <title>Complete genome sequence of Simiduia agarivorans SA1(T), a marine bacterium able to degrade a variety of polysaccharides.</title>
        <authorList>
            <person name="Lin S.Y."/>
            <person name="Shieh W.Y."/>
            <person name="Chen J.S."/>
            <person name="Tang S.L."/>
        </authorList>
    </citation>
    <scope>NUCLEOTIDE SEQUENCE [LARGE SCALE GENOMIC DNA]</scope>
    <source>
        <strain evidence="7">DSM 21679 / JCM 13881 / BCRC 17597 / SA1</strain>
    </source>
</reference>
<dbReference type="PANTHER" id="PTHR47892:SF1">
    <property type="entry name" value="UNIVERSAL STRESS PROTEIN E"/>
    <property type="match status" value="1"/>
</dbReference>
<dbReference type="InterPro" id="IPR006016">
    <property type="entry name" value="UspA"/>
</dbReference>
<protein>
    <submittedName>
        <fullName evidence="6">UspA domain-containing protein</fullName>
    </submittedName>
</protein>
<dbReference type="EMBL" id="CP003746">
    <property type="protein sequence ID" value="AFV00389.1"/>
    <property type="molecule type" value="Genomic_DNA"/>
</dbReference>
<evidence type="ECO:0000256" key="2">
    <source>
        <dbReference type="ARBA" id="ARBA00008791"/>
    </source>
</evidence>
<dbReference type="RefSeq" id="WP_015048541.1">
    <property type="nucleotide sequence ID" value="NC_018868.3"/>
</dbReference>
<evidence type="ECO:0000256" key="1">
    <source>
        <dbReference type="ARBA" id="ARBA00004496"/>
    </source>
</evidence>
<dbReference type="OrthoDB" id="239260at2"/>
<evidence type="ECO:0000313" key="6">
    <source>
        <dbReference type="EMBL" id="AFV00389.1"/>
    </source>
</evidence>
<dbReference type="SUPFAM" id="SSF52402">
    <property type="entry name" value="Adenine nucleotide alpha hydrolases-like"/>
    <property type="match status" value="2"/>
</dbReference>
<dbReference type="AlphaFoldDB" id="K4KQJ2"/>
<proteinExistence type="inferred from homology"/>
<comment type="similarity">
    <text evidence="2">Belongs to the universal stress protein A family.</text>
</comment>
<evidence type="ECO:0000313" key="7">
    <source>
        <dbReference type="Proteomes" id="UP000000466"/>
    </source>
</evidence>
<feature type="domain" description="UspA" evidence="5">
    <location>
        <begin position="166"/>
        <end position="301"/>
    </location>
</feature>
<dbReference type="HOGENOM" id="CLU_969579_0_0_6"/>
<keyword evidence="7" id="KW-1185">Reference proteome</keyword>
<name>K4KQJ2_SIMAS</name>
<organism evidence="6 7">
    <name type="scientific">Simiduia agarivorans (strain DSM 21679 / JCM 13881 / BCRC 17597 / SA1)</name>
    <dbReference type="NCBI Taxonomy" id="1117647"/>
    <lineage>
        <taxon>Bacteria</taxon>
        <taxon>Pseudomonadati</taxon>
        <taxon>Pseudomonadota</taxon>
        <taxon>Gammaproteobacteria</taxon>
        <taxon>Cellvibrionales</taxon>
        <taxon>Cellvibrionaceae</taxon>
        <taxon>Simiduia</taxon>
    </lineage>
</organism>
<dbReference type="KEGG" id="saga:M5M_16280"/>
<dbReference type="GO" id="GO:0005737">
    <property type="term" value="C:cytoplasm"/>
    <property type="evidence" value="ECO:0007669"/>
    <property type="project" value="UniProtKB-SubCell"/>
</dbReference>
<sequence>MFQHLLYILNNTDTDLQSLTGVLSLAKALSARLTLVAFAPKMPDSLKGYEQDFLQALNSRAADTLAAARVAANTGDQPEVTIQVVDTPKVTQWVADAVEKNGIDLVVKEKNLHNPLFDFLSTDMALAKKTPCSLLFLRPDRPLRATPKRIAMALAVDGLLSADDIRDSMATRLAQTGHELAHRFNSRLTILSCYSDAVINMLNAFSQGNIKQDDQDRWNDQAVNDQAATLNRVATLAGISNPEIAQIRGAPDESILDFVSHKPIDLLVIGAVAKSALSSLLIGSTAEELLRTPPCHLLMVKG</sequence>
<evidence type="ECO:0000259" key="5">
    <source>
        <dbReference type="Pfam" id="PF00582"/>
    </source>
</evidence>
<comment type="function">
    <text evidence="4">Required for resistance to DNA-damaging agents.</text>
</comment>
<dbReference type="PANTHER" id="PTHR47892">
    <property type="entry name" value="UNIVERSAL STRESS PROTEIN E"/>
    <property type="match status" value="1"/>
</dbReference>
<dbReference type="eggNOG" id="COG0589">
    <property type="taxonomic scope" value="Bacteria"/>
</dbReference>
<feature type="domain" description="UspA" evidence="5">
    <location>
        <begin position="1"/>
        <end position="137"/>
    </location>
</feature>
<accession>K4KQJ2</accession>